<gene>
    <name evidence="4" type="ORF">ILEXP_LOCUS1601</name>
</gene>
<name>A0ABC8QWH0_9AQUA</name>
<protein>
    <recommendedName>
        <fullName evidence="3">Putative plant transposon protein domain-containing protein</fullName>
    </recommendedName>
</protein>
<dbReference type="Proteomes" id="UP001642360">
    <property type="component" value="Unassembled WGS sequence"/>
</dbReference>
<dbReference type="Pfam" id="PF20167">
    <property type="entry name" value="Transposase_32"/>
    <property type="match status" value="1"/>
</dbReference>
<feature type="domain" description="Putative plant transposon protein" evidence="3">
    <location>
        <begin position="84"/>
        <end position="270"/>
    </location>
</feature>
<proteinExistence type="predicted"/>
<keyword evidence="1" id="KW-0175">Coiled coil</keyword>
<evidence type="ECO:0000256" key="2">
    <source>
        <dbReference type="SAM" id="MobiDB-lite"/>
    </source>
</evidence>
<accession>A0ABC8QWH0</accession>
<evidence type="ECO:0000256" key="1">
    <source>
        <dbReference type="SAM" id="Coils"/>
    </source>
</evidence>
<keyword evidence="5" id="KW-1185">Reference proteome</keyword>
<feature type="coiled-coil region" evidence="1">
    <location>
        <begin position="357"/>
        <end position="384"/>
    </location>
</feature>
<organism evidence="4 5">
    <name type="scientific">Ilex paraguariensis</name>
    <name type="common">yerba mate</name>
    <dbReference type="NCBI Taxonomy" id="185542"/>
    <lineage>
        <taxon>Eukaryota</taxon>
        <taxon>Viridiplantae</taxon>
        <taxon>Streptophyta</taxon>
        <taxon>Embryophyta</taxon>
        <taxon>Tracheophyta</taxon>
        <taxon>Spermatophyta</taxon>
        <taxon>Magnoliopsida</taxon>
        <taxon>eudicotyledons</taxon>
        <taxon>Gunneridae</taxon>
        <taxon>Pentapetalae</taxon>
        <taxon>asterids</taxon>
        <taxon>campanulids</taxon>
        <taxon>Aquifoliales</taxon>
        <taxon>Aquifoliaceae</taxon>
        <taxon>Ilex</taxon>
    </lineage>
</organism>
<sequence length="385" mass="43224">MVGGKPGPTKKRKAMNMTTKQVGNAQKKNDGETGKSSNVETGFLNKEAKTLFETCFCHRPLLVERGIALGELVNTNCPKFFGGRNWENIFDVKKDAKVYKDVVRLFFANLHDFDKVGQTLKSVVRGKEIEVFLDFISIMLKVPRLVICENTIVFPYKSKEKVPSMETVIETICDVAIEWVDENSKIYQKDLHLTYRMLNIIVACNINPKGHIAELGYDRAQLLYAIGKGACIDLPHYIFQLIINAYELQDSRQSLSFRILITNIVKTYGVVIEPRELYTAAMGMINEGTLKKSVGYAGPKNCVKTVSQVSYSQNEGIPVTEGEGSTASPFNMNNIGEKLEQILTGQKYLATQLHAVQESMKGSLEKLESKIDGLYKEFKEFGKKC</sequence>
<feature type="region of interest" description="Disordered" evidence="2">
    <location>
        <begin position="1"/>
        <end position="38"/>
    </location>
</feature>
<evidence type="ECO:0000259" key="3">
    <source>
        <dbReference type="Pfam" id="PF20167"/>
    </source>
</evidence>
<dbReference type="EMBL" id="CAUOFW020000558">
    <property type="protein sequence ID" value="CAK9134668.1"/>
    <property type="molecule type" value="Genomic_DNA"/>
</dbReference>
<feature type="compositionally biased region" description="Polar residues" evidence="2">
    <location>
        <begin position="16"/>
        <end position="26"/>
    </location>
</feature>
<reference evidence="4 5" key="1">
    <citation type="submission" date="2024-02" db="EMBL/GenBank/DDBJ databases">
        <authorList>
            <person name="Vignale AGUSTIN F."/>
            <person name="Sosa J E."/>
            <person name="Modenutti C."/>
        </authorList>
    </citation>
    <scope>NUCLEOTIDE SEQUENCE [LARGE SCALE GENOMIC DNA]</scope>
</reference>
<dbReference type="AlphaFoldDB" id="A0ABC8QWH0"/>
<evidence type="ECO:0000313" key="4">
    <source>
        <dbReference type="EMBL" id="CAK9134668.1"/>
    </source>
</evidence>
<evidence type="ECO:0000313" key="5">
    <source>
        <dbReference type="Proteomes" id="UP001642360"/>
    </source>
</evidence>
<comment type="caution">
    <text evidence="4">The sequence shown here is derived from an EMBL/GenBank/DDBJ whole genome shotgun (WGS) entry which is preliminary data.</text>
</comment>
<dbReference type="InterPro" id="IPR046796">
    <property type="entry name" value="Transposase_32_dom"/>
</dbReference>